<dbReference type="EMBL" id="FWFS01000014">
    <property type="protein sequence ID" value="SLN68132.1"/>
    <property type="molecule type" value="Genomic_DNA"/>
</dbReference>
<feature type="region of interest" description="Disordered" evidence="1">
    <location>
        <begin position="45"/>
        <end position="81"/>
    </location>
</feature>
<dbReference type="AlphaFoldDB" id="A0A1Y5TNZ0"/>
<keyword evidence="4" id="KW-1185">Reference proteome</keyword>
<keyword evidence="2" id="KW-0472">Membrane</keyword>
<organism evidence="3 4">
    <name type="scientific">Aquimixticola soesokkakensis</name>
    <dbReference type="NCBI Taxonomy" id="1519096"/>
    <lineage>
        <taxon>Bacteria</taxon>
        <taxon>Pseudomonadati</taxon>
        <taxon>Pseudomonadota</taxon>
        <taxon>Alphaproteobacteria</taxon>
        <taxon>Rhodobacterales</taxon>
        <taxon>Paracoccaceae</taxon>
        <taxon>Aquimixticola</taxon>
    </lineage>
</organism>
<evidence type="ECO:0000256" key="2">
    <source>
        <dbReference type="SAM" id="Phobius"/>
    </source>
</evidence>
<protein>
    <submittedName>
        <fullName evidence="3">Uncharacterized protein</fullName>
    </submittedName>
</protein>
<dbReference type="RefSeq" id="WP_085837999.1">
    <property type="nucleotide sequence ID" value="NZ_FWFS01000014.1"/>
</dbReference>
<keyword evidence="2" id="KW-0812">Transmembrane</keyword>
<sequence length="81" mass="8160">MANETYVREGRSNGGLYFILGAVVVVLGVVVYLLVGNDSGISMPASDGGSVTINNNDAPTPSPDVSITNEAPAAPEAAPAQ</sequence>
<feature type="compositionally biased region" description="Low complexity" evidence="1">
    <location>
        <begin position="70"/>
        <end position="81"/>
    </location>
</feature>
<dbReference type="Proteomes" id="UP000193862">
    <property type="component" value="Unassembled WGS sequence"/>
</dbReference>
<feature type="compositionally biased region" description="Polar residues" evidence="1">
    <location>
        <begin position="49"/>
        <end position="69"/>
    </location>
</feature>
<evidence type="ECO:0000256" key="1">
    <source>
        <dbReference type="SAM" id="MobiDB-lite"/>
    </source>
</evidence>
<evidence type="ECO:0000313" key="4">
    <source>
        <dbReference type="Proteomes" id="UP000193862"/>
    </source>
</evidence>
<name>A0A1Y5TNZ0_9RHOB</name>
<proteinExistence type="predicted"/>
<feature type="transmembrane region" description="Helical" evidence="2">
    <location>
        <begin position="15"/>
        <end position="35"/>
    </location>
</feature>
<evidence type="ECO:0000313" key="3">
    <source>
        <dbReference type="EMBL" id="SLN68132.1"/>
    </source>
</evidence>
<reference evidence="3 4" key="1">
    <citation type="submission" date="2017-03" db="EMBL/GenBank/DDBJ databases">
        <authorList>
            <person name="Afonso C.L."/>
            <person name="Miller P.J."/>
            <person name="Scott M.A."/>
            <person name="Spackman E."/>
            <person name="Goraichik I."/>
            <person name="Dimitrov K.M."/>
            <person name="Suarez D.L."/>
            <person name="Swayne D.E."/>
        </authorList>
    </citation>
    <scope>NUCLEOTIDE SEQUENCE [LARGE SCALE GENOMIC DNA]</scope>
    <source>
        <strain evidence="3 4">CECT 8620</strain>
    </source>
</reference>
<gene>
    <name evidence="3" type="ORF">AQS8620_03197</name>
</gene>
<keyword evidence="2" id="KW-1133">Transmembrane helix</keyword>
<accession>A0A1Y5TNZ0</accession>